<gene>
    <name evidence="1" type="ORF">MICAF_2290009</name>
</gene>
<dbReference type="Proteomes" id="UP000003613">
    <property type="component" value="Unassembled WGS sequence"/>
</dbReference>
<organism evidence="1 2">
    <name type="scientific">Microcystis aeruginosa PCC 9807</name>
    <dbReference type="NCBI Taxonomy" id="1160283"/>
    <lineage>
        <taxon>Bacteria</taxon>
        <taxon>Bacillati</taxon>
        <taxon>Cyanobacteriota</taxon>
        <taxon>Cyanophyceae</taxon>
        <taxon>Oscillatoriophycideae</taxon>
        <taxon>Chroococcales</taxon>
        <taxon>Microcystaceae</taxon>
        <taxon>Microcystis</taxon>
    </lineage>
</organism>
<evidence type="ECO:0000313" key="2">
    <source>
        <dbReference type="Proteomes" id="UP000003613"/>
    </source>
</evidence>
<name>I4H484_MICAE</name>
<dbReference type="RefSeq" id="WP_002787055.1">
    <property type="nucleotide sequence ID" value="NZ_HE973347.1"/>
</dbReference>
<dbReference type="AlphaFoldDB" id="I4H484"/>
<dbReference type="HOGENOM" id="CLU_2523789_0_0_3"/>
<protein>
    <submittedName>
        <fullName evidence="1">Uncharacterized protein</fullName>
    </submittedName>
</protein>
<accession>I4H484</accession>
<dbReference type="EMBL" id="CAIM01000145">
    <property type="protein sequence ID" value="CCI16858.1"/>
    <property type="molecule type" value="Genomic_DNA"/>
</dbReference>
<comment type="caution">
    <text evidence="1">The sequence shown here is derived from an EMBL/GenBank/DDBJ whole genome shotgun (WGS) entry which is preliminary data.</text>
</comment>
<sequence length="84" mass="8785">MKRRHFIQLGGLSTIGAAVPLVFEGFGSKTLQAVAAVPSHRSVIALECMGNIQGPRWLDGRTGNGTVGLAPRRDGPFTGKLNGA</sequence>
<proteinExistence type="predicted"/>
<evidence type="ECO:0000313" key="1">
    <source>
        <dbReference type="EMBL" id="CCI16858.1"/>
    </source>
</evidence>
<reference evidence="1 2" key="1">
    <citation type="submission" date="2012-04" db="EMBL/GenBank/DDBJ databases">
        <authorList>
            <person name="Genoscope - CEA"/>
        </authorList>
    </citation>
    <scope>NUCLEOTIDE SEQUENCE [LARGE SCALE GENOMIC DNA]</scope>
    <source>
        <strain evidence="1 2">9807</strain>
    </source>
</reference>